<dbReference type="RefSeq" id="WP_107013704.1">
    <property type="nucleotide sequence ID" value="NZ_CP028136.1"/>
</dbReference>
<evidence type="ECO:0000256" key="2">
    <source>
        <dbReference type="ARBA" id="ARBA00022801"/>
    </source>
</evidence>
<dbReference type="GO" id="GO:0006633">
    <property type="term" value="P:fatty acid biosynthetic process"/>
    <property type="evidence" value="ECO:0007669"/>
    <property type="project" value="InterPro"/>
</dbReference>
<keyword evidence="3" id="KW-0443">Lipid metabolism</keyword>
<keyword evidence="2" id="KW-0378">Hydrolase</keyword>
<organism evidence="4 5">
    <name type="scientific">Christiangramia fulva</name>
    <dbReference type="NCBI Taxonomy" id="2126553"/>
    <lineage>
        <taxon>Bacteria</taxon>
        <taxon>Pseudomonadati</taxon>
        <taxon>Bacteroidota</taxon>
        <taxon>Flavobacteriia</taxon>
        <taxon>Flavobacteriales</taxon>
        <taxon>Flavobacteriaceae</taxon>
        <taxon>Christiangramia</taxon>
    </lineage>
</organism>
<dbReference type="Pfam" id="PF04336">
    <property type="entry name" value="ACP_PD"/>
    <property type="match status" value="1"/>
</dbReference>
<dbReference type="EMBL" id="CP028136">
    <property type="protein sequence ID" value="AVR46933.1"/>
    <property type="molecule type" value="Genomic_DNA"/>
</dbReference>
<dbReference type="GO" id="GO:0008770">
    <property type="term" value="F:[acyl-carrier-protein] phosphodiesterase activity"/>
    <property type="evidence" value="ECO:0007669"/>
    <property type="project" value="InterPro"/>
</dbReference>
<proteinExistence type="predicted"/>
<evidence type="ECO:0000256" key="1">
    <source>
        <dbReference type="ARBA" id="ARBA00022516"/>
    </source>
</evidence>
<keyword evidence="5" id="KW-1185">Reference proteome</keyword>
<name>A0A2R3Z9G5_9FLAO</name>
<sequence>MNFLAHIYLSGDDDLLKIGNFIADSIKGKKYLKYPPRIQDGIILHRAIDYFTDTHPVFRKSVQRLFPAYRHYSGIIVDIFYDHFLAANWEDYSDTPLKDYSENFYRLLDENQELLPIKVLNFMPYMIEENWLYSYRKIDGIQKVLNGMNRRTGRKSGMNMAVKELEGSYPSFENEFRLFFEELQDFSRIKITQIDKKKDR</sequence>
<dbReference type="InterPro" id="IPR007431">
    <property type="entry name" value="ACP_PD"/>
</dbReference>
<reference evidence="5" key="1">
    <citation type="submission" date="2018-03" db="EMBL/GenBank/DDBJ databases">
        <title>Gramella fulva sp. nov., isolated from a dry surface of tidal flat.</title>
        <authorList>
            <person name="Hwang S.H."/>
            <person name="Hwang W.M."/>
            <person name="Kang K."/>
            <person name="Ahn T.-Y."/>
        </authorList>
    </citation>
    <scope>NUCLEOTIDE SEQUENCE [LARGE SCALE GENOMIC DNA]</scope>
    <source>
        <strain evidence="5">SH35</strain>
    </source>
</reference>
<keyword evidence="1" id="KW-0444">Lipid biosynthesis</keyword>
<evidence type="ECO:0000313" key="4">
    <source>
        <dbReference type="EMBL" id="AVR46933.1"/>
    </source>
</evidence>
<dbReference type="KEGG" id="grs:C7S20_17620"/>
<dbReference type="OrthoDB" id="8442777at2"/>
<dbReference type="PANTHER" id="PTHR38764">
    <property type="entry name" value="ACYL CARRIER PROTEIN PHOSPHODIESTERASE"/>
    <property type="match status" value="1"/>
</dbReference>
<dbReference type="PANTHER" id="PTHR38764:SF1">
    <property type="entry name" value="ACYL CARRIER PROTEIN PHOSPHODIESTERASE"/>
    <property type="match status" value="1"/>
</dbReference>
<dbReference type="Proteomes" id="UP000241507">
    <property type="component" value="Chromosome"/>
</dbReference>
<accession>A0A2R3Z9G5</accession>
<dbReference type="AlphaFoldDB" id="A0A2R3Z9G5"/>
<dbReference type="PIRSF" id="PIRSF011489">
    <property type="entry name" value="DUF479"/>
    <property type="match status" value="1"/>
</dbReference>
<protein>
    <submittedName>
        <fullName evidence="4">DUF479 domain-containing protein</fullName>
    </submittedName>
</protein>
<evidence type="ECO:0000256" key="3">
    <source>
        <dbReference type="ARBA" id="ARBA00023098"/>
    </source>
</evidence>
<evidence type="ECO:0000313" key="5">
    <source>
        <dbReference type="Proteomes" id="UP000241507"/>
    </source>
</evidence>
<gene>
    <name evidence="4" type="ORF">C7S20_17620</name>
</gene>